<evidence type="ECO:0000256" key="6">
    <source>
        <dbReference type="ARBA" id="ARBA00022989"/>
    </source>
</evidence>
<dbReference type="GO" id="GO:0005886">
    <property type="term" value="C:plasma membrane"/>
    <property type="evidence" value="ECO:0007669"/>
    <property type="project" value="TreeGrafter"/>
</dbReference>
<comment type="similarity">
    <text evidence="2 12">Belongs to the amiloride-sensitive sodium channel (TC 1.A.6) family.</text>
</comment>
<comment type="subcellular location">
    <subcellularLocation>
        <location evidence="1">Membrane</location>
        <topology evidence="1">Multi-pass membrane protein</topology>
    </subcellularLocation>
</comment>
<proteinExistence type="inferred from homology"/>
<keyword evidence="8 12" id="KW-0406">Ion transport</keyword>
<dbReference type="PANTHER" id="PTHR11690:SF300">
    <property type="entry name" value="PICKPOCKET PROTEIN 19"/>
    <property type="match status" value="1"/>
</dbReference>
<evidence type="ECO:0000256" key="5">
    <source>
        <dbReference type="ARBA" id="ARBA00022692"/>
    </source>
</evidence>
<keyword evidence="6 13" id="KW-1133">Transmembrane helix</keyword>
<sequence length="601" mass="71132">MLIYINQNSKKKTLEMSTMDRKSVLNKNFTEFCNNSTIHGLKYIGQNKDKKRTLWMVIVGLLSFVSAPFIYKAVENLLNSSLVLLLDQKESPISELQFPAVTICSHGMYNRNQNNYSDYLMRFNDAEIFELTSKFYLPDLNTYLYSIQRNIHDISVFQTNNKIAEYLLPEHLQLTLCKGIMKEYDAGWDCNLHFTRIWTKKGLCYSFNMLPLNKIFNPNVNYPSALHLNRVLPENDARKSNATEMIMDNLEQKLPIHVRNRRERLHVRVRLFDDFTDPICHPEFYVFIHNPYEIPWDLHTQGHHINALNLKKNIFSITPTVTRTKDELRKFSVEDRGCYFDKERPLKYFQRYSHSNCELECITDAFLADWSQLNCTLHWMPRLPDKKLCNYEPYLYASFIVDVSRLQIDECNCLPDCNSIKYDVKITQSSFNDHTFHSKRLSFKEMFKMYLSMIKKLKLSMTFDEFVKVIKESNLTVDFDFWKHTFTQIEVGFGSSRFLGMHRQLSYTFTDFISQIGGILGCFLGISFFSIVEVIYFFVIKLFHKVKKNHEIRQQESKKTDQICFLEKIGQQILHRKLITLLYNYEIFMNPDLSQNVSSIY</sequence>
<dbReference type="Pfam" id="PF00858">
    <property type="entry name" value="ASC"/>
    <property type="match status" value="1"/>
</dbReference>
<organism evidence="14">
    <name type="scientific">Culicoides sonorensis</name>
    <name type="common">Biting midge</name>
    <dbReference type="NCBI Taxonomy" id="179676"/>
    <lineage>
        <taxon>Eukaryota</taxon>
        <taxon>Metazoa</taxon>
        <taxon>Ecdysozoa</taxon>
        <taxon>Arthropoda</taxon>
        <taxon>Hexapoda</taxon>
        <taxon>Insecta</taxon>
        <taxon>Pterygota</taxon>
        <taxon>Neoptera</taxon>
        <taxon>Endopterygota</taxon>
        <taxon>Diptera</taxon>
        <taxon>Nematocera</taxon>
        <taxon>Chironomoidea</taxon>
        <taxon>Ceratopogonidae</taxon>
        <taxon>Ceratopogoninae</taxon>
        <taxon>Culicoides</taxon>
        <taxon>Monoculicoides</taxon>
    </lineage>
</organism>
<dbReference type="EMBL" id="UFQT01001924">
    <property type="protein sequence ID" value="SSX32163.1"/>
    <property type="molecule type" value="Genomic_DNA"/>
</dbReference>
<dbReference type="OMA" id="STILMCE"/>
<evidence type="ECO:0000313" key="15">
    <source>
        <dbReference type="EMBL" id="SSX32163.1"/>
    </source>
</evidence>
<reference evidence="14" key="1">
    <citation type="submission" date="2018-04" db="EMBL/GenBank/DDBJ databases">
        <authorList>
            <person name="Go L.Y."/>
            <person name="Mitchell J.A."/>
        </authorList>
    </citation>
    <scope>NUCLEOTIDE SEQUENCE</scope>
    <source>
        <tissue evidence="14">Whole organism</tissue>
    </source>
</reference>
<feature type="transmembrane region" description="Helical" evidence="13">
    <location>
        <begin position="53"/>
        <end position="71"/>
    </location>
</feature>
<evidence type="ECO:0000256" key="8">
    <source>
        <dbReference type="ARBA" id="ARBA00023065"/>
    </source>
</evidence>
<reference evidence="15" key="2">
    <citation type="submission" date="2018-07" db="EMBL/GenBank/DDBJ databases">
        <authorList>
            <person name="Quirk P.G."/>
            <person name="Krulwich T.A."/>
        </authorList>
    </citation>
    <scope>NUCLEOTIDE SEQUENCE</scope>
</reference>
<dbReference type="PANTHER" id="PTHR11690">
    <property type="entry name" value="AMILORIDE-SENSITIVE SODIUM CHANNEL-RELATED"/>
    <property type="match status" value="1"/>
</dbReference>
<dbReference type="InterPro" id="IPR001873">
    <property type="entry name" value="ENaC"/>
</dbReference>
<protein>
    <submittedName>
        <fullName evidence="14">CSON004574 protein</fullName>
    </submittedName>
</protein>
<dbReference type="PRINTS" id="PR01078">
    <property type="entry name" value="AMINACHANNEL"/>
</dbReference>
<evidence type="ECO:0000256" key="13">
    <source>
        <dbReference type="SAM" id="Phobius"/>
    </source>
</evidence>
<keyword evidence="11 12" id="KW-0407">Ion channel</keyword>
<feature type="transmembrane region" description="Helical" evidence="13">
    <location>
        <begin position="516"/>
        <end position="539"/>
    </location>
</feature>
<dbReference type="AlphaFoldDB" id="A0A336L5A7"/>
<evidence type="ECO:0000256" key="7">
    <source>
        <dbReference type="ARBA" id="ARBA00023053"/>
    </source>
</evidence>
<dbReference type="Gene3D" id="1.10.287.820">
    <property type="entry name" value="Acid-sensing ion channel domain"/>
    <property type="match status" value="1"/>
</dbReference>
<accession>A0A336L5A7</accession>
<evidence type="ECO:0000256" key="10">
    <source>
        <dbReference type="ARBA" id="ARBA00023201"/>
    </source>
</evidence>
<evidence type="ECO:0000256" key="12">
    <source>
        <dbReference type="RuleBase" id="RU000679"/>
    </source>
</evidence>
<dbReference type="GO" id="GO:0015280">
    <property type="term" value="F:ligand-gated sodium channel activity"/>
    <property type="evidence" value="ECO:0007669"/>
    <property type="project" value="TreeGrafter"/>
</dbReference>
<evidence type="ECO:0000256" key="9">
    <source>
        <dbReference type="ARBA" id="ARBA00023136"/>
    </source>
</evidence>
<evidence type="ECO:0000256" key="4">
    <source>
        <dbReference type="ARBA" id="ARBA00022461"/>
    </source>
</evidence>
<evidence type="ECO:0000256" key="1">
    <source>
        <dbReference type="ARBA" id="ARBA00004141"/>
    </source>
</evidence>
<evidence type="ECO:0000256" key="3">
    <source>
        <dbReference type="ARBA" id="ARBA00022448"/>
    </source>
</evidence>
<keyword evidence="4 12" id="KW-0894">Sodium channel</keyword>
<evidence type="ECO:0000256" key="2">
    <source>
        <dbReference type="ARBA" id="ARBA00007193"/>
    </source>
</evidence>
<keyword evidence="3 12" id="KW-0813">Transport</keyword>
<gene>
    <name evidence="14" type="primary">CSON004574</name>
</gene>
<dbReference type="Gene3D" id="1.10.287.770">
    <property type="entry name" value="YojJ-like"/>
    <property type="match status" value="1"/>
</dbReference>
<dbReference type="EMBL" id="UFQS01001924">
    <property type="protein sequence ID" value="SSX12720.1"/>
    <property type="molecule type" value="Genomic_DNA"/>
</dbReference>
<keyword evidence="10 12" id="KW-0739">Sodium transport</keyword>
<keyword evidence="9 13" id="KW-0472">Membrane</keyword>
<evidence type="ECO:0000313" key="14">
    <source>
        <dbReference type="EMBL" id="SSX12720.1"/>
    </source>
</evidence>
<keyword evidence="5 12" id="KW-0812">Transmembrane</keyword>
<dbReference type="VEuPathDB" id="VectorBase:CSON004574"/>
<name>A0A336L5A7_CULSO</name>
<evidence type="ECO:0000256" key="11">
    <source>
        <dbReference type="ARBA" id="ARBA00023303"/>
    </source>
</evidence>
<keyword evidence="7" id="KW-0915">Sodium</keyword>